<evidence type="ECO:0000256" key="1">
    <source>
        <dbReference type="SAM" id="MobiDB-lite"/>
    </source>
</evidence>
<organism evidence="3 4">
    <name type="scientific">Ridgeia piscesae</name>
    <name type="common">Tubeworm</name>
    <dbReference type="NCBI Taxonomy" id="27915"/>
    <lineage>
        <taxon>Eukaryota</taxon>
        <taxon>Metazoa</taxon>
        <taxon>Spiralia</taxon>
        <taxon>Lophotrochozoa</taxon>
        <taxon>Annelida</taxon>
        <taxon>Polychaeta</taxon>
        <taxon>Sedentaria</taxon>
        <taxon>Canalipalpata</taxon>
        <taxon>Sabellida</taxon>
        <taxon>Siboglinidae</taxon>
        <taxon>Ridgeia</taxon>
    </lineage>
</organism>
<comment type="caution">
    <text evidence="3">The sequence shown here is derived from an EMBL/GenBank/DDBJ whole genome shotgun (WGS) entry which is preliminary data.</text>
</comment>
<dbReference type="GO" id="GO:0005634">
    <property type="term" value="C:nucleus"/>
    <property type="evidence" value="ECO:0007669"/>
    <property type="project" value="TreeGrafter"/>
</dbReference>
<dbReference type="PROSITE" id="PS00036">
    <property type="entry name" value="BZIP_BASIC"/>
    <property type="match status" value="1"/>
</dbReference>
<dbReference type="SUPFAM" id="SSF57959">
    <property type="entry name" value="Leucine zipper domain"/>
    <property type="match status" value="1"/>
</dbReference>
<dbReference type="InterPro" id="IPR046347">
    <property type="entry name" value="bZIP_sf"/>
</dbReference>
<dbReference type="AlphaFoldDB" id="A0AAD9NKU0"/>
<feature type="compositionally biased region" description="Basic and acidic residues" evidence="1">
    <location>
        <begin position="348"/>
        <end position="361"/>
    </location>
</feature>
<evidence type="ECO:0000259" key="2">
    <source>
        <dbReference type="PROSITE" id="PS00036"/>
    </source>
</evidence>
<dbReference type="GO" id="GO:0006986">
    <property type="term" value="P:response to unfolded protein"/>
    <property type="evidence" value="ECO:0007669"/>
    <property type="project" value="InterPro"/>
</dbReference>
<gene>
    <name evidence="3" type="ORF">NP493_1009g01016</name>
</gene>
<dbReference type="EMBL" id="JAODUO010001007">
    <property type="protein sequence ID" value="KAK2171971.1"/>
    <property type="molecule type" value="Genomic_DNA"/>
</dbReference>
<evidence type="ECO:0000313" key="4">
    <source>
        <dbReference type="Proteomes" id="UP001209878"/>
    </source>
</evidence>
<evidence type="ECO:0000313" key="3">
    <source>
        <dbReference type="EMBL" id="KAK2171971.1"/>
    </source>
</evidence>
<feature type="domain" description="BZIP" evidence="2">
    <location>
        <begin position="496"/>
        <end position="510"/>
    </location>
</feature>
<dbReference type="InterPro" id="IPR004827">
    <property type="entry name" value="bZIP"/>
</dbReference>
<reference evidence="3" key="1">
    <citation type="journal article" date="2023" name="Mol. Biol. Evol.">
        <title>Third-Generation Sequencing Reveals the Adaptive Role of the Epigenome in Three Deep-Sea Polychaetes.</title>
        <authorList>
            <person name="Perez M."/>
            <person name="Aroh O."/>
            <person name="Sun Y."/>
            <person name="Lan Y."/>
            <person name="Juniper S.K."/>
            <person name="Young C.R."/>
            <person name="Angers B."/>
            <person name="Qian P.Y."/>
        </authorList>
    </citation>
    <scope>NUCLEOTIDE SEQUENCE</scope>
    <source>
        <strain evidence="3">R07B-5</strain>
    </source>
</reference>
<proteinExistence type="predicted"/>
<dbReference type="CDD" id="cd14809">
    <property type="entry name" value="bZIP_AUREO-like"/>
    <property type="match status" value="1"/>
</dbReference>
<name>A0AAD9NKU0_RIDPI</name>
<dbReference type="InterPro" id="IPR039165">
    <property type="entry name" value="CREBRF"/>
</dbReference>
<dbReference type="Gene3D" id="1.20.5.170">
    <property type="match status" value="1"/>
</dbReference>
<dbReference type="GO" id="GO:0000977">
    <property type="term" value="F:RNA polymerase II transcription regulatory region sequence-specific DNA binding"/>
    <property type="evidence" value="ECO:0007669"/>
    <property type="project" value="TreeGrafter"/>
</dbReference>
<sequence>MAFSELLPDYTPLTIVPDHTLPSELPMGTFSPNSLLMYEQPCDLFGVQGSGTCSDINMAPYVPMGDTFDLNPVLEQSNDLLSYVDDDIGASAWSAKTDLVKAEDAFVDKKGIMQGPTLAALNDDPSVPSVSAMPWIDDIETLIKSDMSYVSSDCHMTRSAYLGDQCEREPIATATAFFKPPQPKPPTCTVTKMSPSAFPVPNPENPLPVPPSQPCSLAKNYPTARILKPTATVTCDNSNFDSKSSLTQLLSVKKEREESVPVTMPTQLATQCPLPQRCGVKRSQLPTSGDTSHSMDRKWEEIKQFIHDENEQQRMAMMRQVSAMQRDIAKTPPLKQIKTEPPDVSVPVKEEPEHQQDHYMSDTDDSNDDDFSDAESVASQSSYVDELLVGGAQSKKRYFWQYNTQSKGPKGKRLCKSVEVHDPHVLSNFEDPVFDPELNHMRYKHNGKARRGDGNDVTPNPVKLFKIGNELCRLNNAITDMTPPVELPQTVKSKSRREKNKFASRACRLKKKAQHEANKVKLFGLQREHNQLMKVLESIKTEIVAGMGKTDRESSFTDRLQALIDKHLRSMVAGYTTEYVNSVLEHIANGDPTGGLDLD</sequence>
<feature type="compositionally biased region" description="Acidic residues" evidence="1">
    <location>
        <begin position="362"/>
        <end position="373"/>
    </location>
</feature>
<dbReference type="PANTHER" id="PTHR21552:SF2">
    <property type="entry name" value="CREB3 REGULATORY FACTOR"/>
    <property type="match status" value="1"/>
</dbReference>
<keyword evidence="4" id="KW-1185">Reference proteome</keyword>
<protein>
    <recommendedName>
        <fullName evidence="2">BZIP domain-containing protein</fullName>
    </recommendedName>
</protein>
<feature type="region of interest" description="Disordered" evidence="1">
    <location>
        <begin position="330"/>
        <end position="378"/>
    </location>
</feature>
<dbReference type="Proteomes" id="UP001209878">
    <property type="component" value="Unassembled WGS sequence"/>
</dbReference>
<accession>A0AAD9NKU0</accession>
<dbReference type="GO" id="GO:0000981">
    <property type="term" value="F:DNA-binding transcription factor activity, RNA polymerase II-specific"/>
    <property type="evidence" value="ECO:0007669"/>
    <property type="project" value="TreeGrafter"/>
</dbReference>
<dbReference type="PANTHER" id="PTHR21552">
    <property type="entry name" value="ADULT RETINA PROTEIN"/>
    <property type="match status" value="1"/>
</dbReference>